<dbReference type="PROSITE" id="PS50112">
    <property type="entry name" value="PAS"/>
    <property type="match status" value="1"/>
</dbReference>
<evidence type="ECO:0000259" key="6">
    <source>
        <dbReference type="PROSITE" id="PS50921"/>
    </source>
</evidence>
<feature type="domain" description="ANTAR" evidence="6">
    <location>
        <begin position="130"/>
        <end position="191"/>
    </location>
</feature>
<dbReference type="InterPro" id="IPR001610">
    <property type="entry name" value="PAC"/>
</dbReference>
<dbReference type="InterPro" id="IPR005561">
    <property type="entry name" value="ANTAR"/>
</dbReference>
<dbReference type="Pfam" id="PF03861">
    <property type="entry name" value="ANTAR"/>
    <property type="match status" value="1"/>
</dbReference>
<keyword evidence="3" id="KW-0157">Chromophore</keyword>
<protein>
    <submittedName>
        <fullName evidence="7">PAS domain-containing protein</fullName>
    </submittedName>
</protein>
<dbReference type="PROSITE" id="PS50113">
    <property type="entry name" value="PAC"/>
    <property type="match status" value="1"/>
</dbReference>
<evidence type="ECO:0000259" key="4">
    <source>
        <dbReference type="PROSITE" id="PS50112"/>
    </source>
</evidence>
<dbReference type="Pfam" id="PF13426">
    <property type="entry name" value="PAS_9"/>
    <property type="match status" value="1"/>
</dbReference>
<dbReference type="AlphaFoldDB" id="A0AAU8DV88"/>
<keyword evidence="1" id="KW-0285">Flavoprotein</keyword>
<evidence type="ECO:0000256" key="1">
    <source>
        <dbReference type="ARBA" id="ARBA00022630"/>
    </source>
</evidence>
<dbReference type="PANTHER" id="PTHR47429:SF2">
    <property type="entry name" value="PROTEIN TWIN LOV 1"/>
    <property type="match status" value="1"/>
</dbReference>
<feature type="domain" description="PAC" evidence="5">
    <location>
        <begin position="88"/>
        <end position="142"/>
    </location>
</feature>
<accession>A0AAU8DV88</accession>
<sequence>MTELAGWSTIPPDALPLVLMRAVAAAQSITIADAGSPDAPLVYTNKAFLELTGYDSSAVLGRNCRFLQGPDTDPAAVAELSEAVHAGREVCTVLLNYRRDGTPFWNEVTVTPVQDADGRISHLIGYQVDVTERVEHDAHVWKAVDARHLIGQAQGIIMRAHGVDSSTSFDVLRRLSQQSNTKLSAVAAEIVSTHKLPTSADPTWPGDSTGLL</sequence>
<feature type="domain" description="PAS" evidence="4">
    <location>
        <begin position="38"/>
        <end position="87"/>
    </location>
</feature>
<dbReference type="InterPro" id="IPR035965">
    <property type="entry name" value="PAS-like_dom_sf"/>
</dbReference>
<name>A0AAU8DV88_9ACTN</name>
<gene>
    <name evidence="7" type="ORF">ABLG96_10365</name>
</gene>
<evidence type="ECO:0000256" key="2">
    <source>
        <dbReference type="ARBA" id="ARBA00022643"/>
    </source>
</evidence>
<dbReference type="InterPro" id="IPR036388">
    <property type="entry name" value="WH-like_DNA-bd_sf"/>
</dbReference>
<dbReference type="NCBIfam" id="TIGR00229">
    <property type="entry name" value="sensory_box"/>
    <property type="match status" value="1"/>
</dbReference>
<dbReference type="PANTHER" id="PTHR47429">
    <property type="entry name" value="PROTEIN TWIN LOV 1"/>
    <property type="match status" value="1"/>
</dbReference>
<proteinExistence type="predicted"/>
<dbReference type="EMBL" id="CP159218">
    <property type="protein sequence ID" value="XCG65641.1"/>
    <property type="molecule type" value="Genomic_DNA"/>
</dbReference>
<dbReference type="SMART" id="SM00086">
    <property type="entry name" value="PAC"/>
    <property type="match status" value="1"/>
</dbReference>
<dbReference type="Gene3D" id="3.30.450.20">
    <property type="entry name" value="PAS domain"/>
    <property type="match status" value="1"/>
</dbReference>
<reference evidence="7" key="1">
    <citation type="submission" date="2024-05" db="EMBL/GenBank/DDBJ databases">
        <authorList>
            <person name="Cai S.Y."/>
            <person name="Jin L.M."/>
            <person name="Li H.R."/>
        </authorList>
    </citation>
    <scope>NUCLEOTIDE SEQUENCE</scope>
    <source>
        <strain evidence="7">A5-74</strain>
    </source>
</reference>
<evidence type="ECO:0000256" key="3">
    <source>
        <dbReference type="ARBA" id="ARBA00022991"/>
    </source>
</evidence>
<dbReference type="PROSITE" id="PS50921">
    <property type="entry name" value="ANTAR"/>
    <property type="match status" value="1"/>
</dbReference>
<dbReference type="InterPro" id="IPR000014">
    <property type="entry name" value="PAS"/>
</dbReference>
<evidence type="ECO:0000259" key="5">
    <source>
        <dbReference type="PROSITE" id="PS50113"/>
    </source>
</evidence>
<dbReference type="CDD" id="cd00130">
    <property type="entry name" value="PAS"/>
    <property type="match status" value="1"/>
</dbReference>
<dbReference type="InterPro" id="IPR011006">
    <property type="entry name" value="CheY-like_superfamily"/>
</dbReference>
<evidence type="ECO:0000313" key="7">
    <source>
        <dbReference type="EMBL" id="XCG65641.1"/>
    </source>
</evidence>
<dbReference type="SUPFAM" id="SSF55785">
    <property type="entry name" value="PYP-like sensor domain (PAS domain)"/>
    <property type="match status" value="1"/>
</dbReference>
<organism evidence="7">
    <name type="scientific">Nakamurella sp. A5-74</name>
    <dbReference type="NCBI Taxonomy" id="3158264"/>
    <lineage>
        <taxon>Bacteria</taxon>
        <taxon>Bacillati</taxon>
        <taxon>Actinomycetota</taxon>
        <taxon>Actinomycetes</taxon>
        <taxon>Nakamurellales</taxon>
        <taxon>Nakamurellaceae</taxon>
        <taxon>Nakamurella</taxon>
    </lineage>
</organism>
<keyword evidence="2" id="KW-0288">FMN</keyword>
<dbReference type="RefSeq" id="WP_353651246.1">
    <property type="nucleotide sequence ID" value="NZ_CP159218.1"/>
</dbReference>
<dbReference type="Gene3D" id="1.10.10.10">
    <property type="entry name" value="Winged helix-like DNA-binding domain superfamily/Winged helix DNA-binding domain"/>
    <property type="match status" value="1"/>
</dbReference>
<dbReference type="GO" id="GO:0003723">
    <property type="term" value="F:RNA binding"/>
    <property type="evidence" value="ECO:0007669"/>
    <property type="project" value="InterPro"/>
</dbReference>
<dbReference type="SMART" id="SM01012">
    <property type="entry name" value="ANTAR"/>
    <property type="match status" value="1"/>
</dbReference>
<dbReference type="SUPFAM" id="SSF52172">
    <property type="entry name" value="CheY-like"/>
    <property type="match status" value="1"/>
</dbReference>
<dbReference type="InterPro" id="IPR000700">
    <property type="entry name" value="PAS-assoc_C"/>
</dbReference>